<protein>
    <submittedName>
        <fullName evidence="1">Uncharacterized protein</fullName>
    </submittedName>
</protein>
<name>A0A0B7FIF5_THACB</name>
<proteinExistence type="predicted"/>
<gene>
    <name evidence="1" type="ORF">RSOLAG1IB_11982</name>
</gene>
<organism evidence="1 2">
    <name type="scientific">Thanatephorus cucumeris (strain AG1-IB / isolate 7/3/14)</name>
    <name type="common">Lettuce bottom rot fungus</name>
    <name type="synonym">Rhizoctonia solani</name>
    <dbReference type="NCBI Taxonomy" id="1108050"/>
    <lineage>
        <taxon>Eukaryota</taxon>
        <taxon>Fungi</taxon>
        <taxon>Dikarya</taxon>
        <taxon>Basidiomycota</taxon>
        <taxon>Agaricomycotina</taxon>
        <taxon>Agaricomycetes</taxon>
        <taxon>Cantharellales</taxon>
        <taxon>Ceratobasidiaceae</taxon>
        <taxon>Rhizoctonia</taxon>
        <taxon>Rhizoctonia solani AG-1</taxon>
    </lineage>
</organism>
<evidence type="ECO:0000313" key="2">
    <source>
        <dbReference type="Proteomes" id="UP000059188"/>
    </source>
</evidence>
<evidence type="ECO:0000313" key="1">
    <source>
        <dbReference type="EMBL" id="CEL56714.1"/>
    </source>
</evidence>
<sequence>MWFSVSHFPTSTFVSAVEAERTLGHVGKSKNQRPNHETIDDDIHKIYRGMRGCRMIGHIYTSSQVVDHRC</sequence>
<dbReference type="Proteomes" id="UP000059188">
    <property type="component" value="Unassembled WGS sequence"/>
</dbReference>
<reference evidence="1 2" key="1">
    <citation type="submission" date="2014-11" db="EMBL/GenBank/DDBJ databases">
        <authorList>
            <person name="Wibberg Daniel"/>
        </authorList>
    </citation>
    <scope>NUCLEOTIDE SEQUENCE [LARGE SCALE GENOMIC DNA]</scope>
    <source>
        <strain evidence="1">Rhizoctonia solani AG1-IB 7/3/14</strain>
    </source>
</reference>
<accession>A0A0B7FIF5</accession>
<dbReference type="AlphaFoldDB" id="A0A0B7FIF5"/>
<dbReference type="EMBL" id="LN679339">
    <property type="protein sequence ID" value="CEL56714.1"/>
    <property type="molecule type" value="Genomic_DNA"/>
</dbReference>
<keyword evidence="2" id="KW-1185">Reference proteome</keyword>